<accession>A0ABP0HWQ2</accession>
<evidence type="ECO:0000256" key="1">
    <source>
        <dbReference type="SAM" id="MobiDB-lite"/>
    </source>
</evidence>
<feature type="region of interest" description="Disordered" evidence="1">
    <location>
        <begin position="556"/>
        <end position="611"/>
    </location>
</feature>
<feature type="non-terminal residue" evidence="2">
    <location>
        <position position="1117"/>
    </location>
</feature>
<proteinExistence type="predicted"/>
<feature type="compositionally biased region" description="Basic residues" evidence="1">
    <location>
        <begin position="585"/>
        <end position="601"/>
    </location>
</feature>
<dbReference type="EMBL" id="CAXAMM010001815">
    <property type="protein sequence ID" value="CAK8993559.1"/>
    <property type="molecule type" value="Genomic_DNA"/>
</dbReference>
<dbReference type="Proteomes" id="UP001642464">
    <property type="component" value="Unassembled WGS sequence"/>
</dbReference>
<keyword evidence="3" id="KW-1185">Reference proteome</keyword>
<gene>
    <name evidence="2" type="ORF">SCF082_LOCUS3551</name>
</gene>
<evidence type="ECO:0000313" key="2">
    <source>
        <dbReference type="EMBL" id="CAK8993559.1"/>
    </source>
</evidence>
<reference evidence="2 3" key="1">
    <citation type="submission" date="2024-02" db="EMBL/GenBank/DDBJ databases">
        <authorList>
            <person name="Chen Y."/>
            <person name="Shah S."/>
            <person name="Dougan E. K."/>
            <person name="Thang M."/>
            <person name="Chan C."/>
        </authorList>
    </citation>
    <scope>NUCLEOTIDE SEQUENCE [LARGE SCALE GENOMIC DNA]</scope>
</reference>
<comment type="caution">
    <text evidence="2">The sequence shown here is derived from an EMBL/GenBank/DDBJ whole genome shotgun (WGS) entry which is preliminary data.</text>
</comment>
<sequence length="1117" mass="124078">MEGTDPLQRTPAQRKRKLTARLTDATEREELEVANSGKPVAFTSTSELREWPLKVVQSLCGQDTCGDQELSLRLKQHFLRGIVLNTDYSGIDCPREALELAERSLYTLHGVQCVDAKSAVSVGRTCDKGTLQKKVQVALSHTFEESRRCHFEDLLDRLPETGREWIRAATAEKTASKAVRAAAFSNISKWVMENRNCKVHQSLLSSKPDSESDTESRTRINTAGVTCHAWSSEGKGEGAAHESEIPLAVWLGETMYLFEQGAQDVVFLECTPRFPAQDRLESIFSKIAHVFSWHDGPELHGWPHRRRRVLAALISKETMEWLGSPSLTDLQADYKERFHRQMGADGSILLQASFEDRVQEMHALAQLRKNNVSLEEMGNVMADPDRGKEVARLTLPPGGIDRLAQWEQEFKDRRASDQSLSAFLCDVDHSVNTKGPAGSRLWPTQLTHGTVIAFKTNEDGEVSWRMATAMEHLAALGWNVFAPSDAFPLCNLKFAIEHLRLTPGQVKTLTGNSMHLLTQMSFMLYILAQIFGSLVAGLVWWSNLLHPASGPMADLADSEDEFNVPGEEGVASDQDAASGCSGGRGRGRRGKGRGKGKKGRGGRGGGTKKASKKCFAQGCDQKPRAHSKFCQPHHKDAEAMRYQAKSKDEQTLKTVEEVLADPAKAAMALSDFARENPAGRFRKKLIDWTSFTQKFGKRAEVRMRGTEELMDVSDFVYWQKTKGKSEEEAMTLWKEHLESDLDREGEGANTKLWIVKNKQRFKDTVHYKDEGMEEGSKPIKDINDSDRQELLDHTQRAAPTFKDAWMRKAFNGEDDRAASAAASAAPAVIDTCSSMVKDAVEKMEEAKLAGTDPSNEALQVAYETTCVVRLRMLQIWQAPSLEAIPEQRQALQHLYRRRVSPDEKKGAGDANQPATSPKAGSVKAPAENASAAASSGKKLSNFLVKELNNADPHAQLIKEPSHVLVKVHMEEIISSLMDCKTVEELSRKVTQLKNGAAVVKELKDGANKATTSLKSHISARARAASRKRLQEQKNAEQTEVKKSRKQAKDAAEKIKEEEQVVHPVFKTDWQKLIADGNLEKEHAVTEVDGPSKDSLCADQPYLIKNLTALADFQKNPK</sequence>
<name>A0ABP0HWQ2_9DINO</name>
<feature type="compositionally biased region" description="Low complexity" evidence="1">
    <location>
        <begin position="921"/>
        <end position="932"/>
    </location>
</feature>
<evidence type="ECO:0000313" key="3">
    <source>
        <dbReference type="Proteomes" id="UP001642464"/>
    </source>
</evidence>
<feature type="region of interest" description="Disordered" evidence="1">
    <location>
        <begin position="1028"/>
        <end position="1055"/>
    </location>
</feature>
<protein>
    <submittedName>
        <fullName evidence="2">Uncharacterized protein</fullName>
    </submittedName>
</protein>
<feature type="region of interest" description="Disordered" evidence="1">
    <location>
        <begin position="900"/>
        <end position="932"/>
    </location>
</feature>
<organism evidence="2 3">
    <name type="scientific">Durusdinium trenchii</name>
    <dbReference type="NCBI Taxonomy" id="1381693"/>
    <lineage>
        <taxon>Eukaryota</taxon>
        <taxon>Sar</taxon>
        <taxon>Alveolata</taxon>
        <taxon>Dinophyceae</taxon>
        <taxon>Suessiales</taxon>
        <taxon>Symbiodiniaceae</taxon>
        <taxon>Durusdinium</taxon>
    </lineage>
</organism>